<dbReference type="Gene3D" id="3.80.10.10">
    <property type="entry name" value="Ribonuclease Inhibitor"/>
    <property type="match status" value="1"/>
</dbReference>
<dbReference type="AlphaFoldDB" id="A0A816CMS5"/>
<dbReference type="Pfam" id="PF12937">
    <property type="entry name" value="F-box-like"/>
    <property type="match status" value="1"/>
</dbReference>
<dbReference type="InterPro" id="IPR001810">
    <property type="entry name" value="F-box_dom"/>
</dbReference>
<dbReference type="SUPFAM" id="SSF81383">
    <property type="entry name" value="F-box domain"/>
    <property type="match status" value="1"/>
</dbReference>
<dbReference type="EMBL" id="CAJNOW010013861">
    <property type="protein sequence ID" value="CAF1625404.1"/>
    <property type="molecule type" value="Genomic_DNA"/>
</dbReference>
<dbReference type="InterPro" id="IPR036047">
    <property type="entry name" value="F-box-like_dom_sf"/>
</dbReference>
<comment type="caution">
    <text evidence="3">The sequence shown here is derived from an EMBL/GenBank/DDBJ whole genome shotgun (WGS) entry which is preliminary data.</text>
</comment>
<evidence type="ECO:0000313" key="3">
    <source>
        <dbReference type="EMBL" id="CAF1625404.1"/>
    </source>
</evidence>
<evidence type="ECO:0000313" key="2">
    <source>
        <dbReference type="EMBL" id="CAF1012946.1"/>
    </source>
</evidence>
<organism evidence="3 4">
    <name type="scientific">Rotaria magnacalcarata</name>
    <dbReference type="NCBI Taxonomy" id="392030"/>
    <lineage>
        <taxon>Eukaryota</taxon>
        <taxon>Metazoa</taxon>
        <taxon>Spiralia</taxon>
        <taxon>Gnathifera</taxon>
        <taxon>Rotifera</taxon>
        <taxon>Eurotatoria</taxon>
        <taxon>Bdelloidea</taxon>
        <taxon>Philodinida</taxon>
        <taxon>Philodinidae</taxon>
        <taxon>Rotaria</taxon>
    </lineage>
</organism>
<sequence>MPEVFIQLNDLPDEIFIYILKKLTNLQVLYSLLGVSKRLNRIVYGSIFTNHLTLLRSISNDSIYPLSNRILDRFCLHILPEIHHKIKWLNLESCSIERILRATNYPSLNALGLYNIRQEMNPPCFTDVILSNDTLRKQISFLVIQITDDEESINCSAHIFTKIFTVFTNLKYLNMNESFISQSLSFYISP</sequence>
<accession>A0A816CMS5</accession>
<dbReference type="EMBL" id="CAJNOV010000240">
    <property type="protein sequence ID" value="CAF1012946.1"/>
    <property type="molecule type" value="Genomic_DNA"/>
</dbReference>
<feature type="domain" description="F-box" evidence="1">
    <location>
        <begin position="5"/>
        <end position="52"/>
    </location>
</feature>
<dbReference type="Proteomes" id="UP000663855">
    <property type="component" value="Unassembled WGS sequence"/>
</dbReference>
<dbReference type="OrthoDB" id="10342408at2759"/>
<gene>
    <name evidence="2" type="ORF">CJN711_LOCUS2919</name>
    <name evidence="3" type="ORF">KQP761_LOCUS25265</name>
</gene>
<protein>
    <recommendedName>
        <fullName evidence="1">F-box domain-containing protein</fullName>
    </recommendedName>
</protein>
<reference evidence="3" key="1">
    <citation type="submission" date="2021-02" db="EMBL/GenBank/DDBJ databases">
        <authorList>
            <person name="Nowell W R."/>
        </authorList>
    </citation>
    <scope>NUCLEOTIDE SEQUENCE</scope>
</reference>
<name>A0A816CMS5_9BILA</name>
<dbReference type="PROSITE" id="PS50181">
    <property type="entry name" value="FBOX"/>
    <property type="match status" value="1"/>
</dbReference>
<proteinExistence type="predicted"/>
<evidence type="ECO:0000313" key="4">
    <source>
        <dbReference type="Proteomes" id="UP000663834"/>
    </source>
</evidence>
<dbReference type="InterPro" id="IPR032675">
    <property type="entry name" value="LRR_dom_sf"/>
</dbReference>
<evidence type="ECO:0000259" key="1">
    <source>
        <dbReference type="PROSITE" id="PS50181"/>
    </source>
</evidence>
<dbReference type="Proteomes" id="UP000663834">
    <property type="component" value="Unassembled WGS sequence"/>
</dbReference>